<evidence type="ECO:0000256" key="1">
    <source>
        <dbReference type="ARBA" id="ARBA00010455"/>
    </source>
</evidence>
<dbReference type="OrthoDB" id="9167at10239"/>
<dbReference type="GeneID" id="28715643"/>
<comment type="catalytic activity">
    <reaction evidence="6 7">
        <text>RNA(n) + a ribonucleoside 5'-triphosphate = RNA(n+1) + diphosphate</text>
        <dbReference type="Rhea" id="RHEA:21248"/>
        <dbReference type="Rhea" id="RHEA-COMP:14527"/>
        <dbReference type="Rhea" id="RHEA-COMP:17342"/>
        <dbReference type="ChEBI" id="CHEBI:33019"/>
        <dbReference type="ChEBI" id="CHEBI:61557"/>
        <dbReference type="ChEBI" id="CHEBI:140395"/>
        <dbReference type="EC" id="2.7.7.48"/>
    </reaction>
</comment>
<evidence type="ECO:0000256" key="3">
    <source>
        <dbReference type="ARBA" id="ARBA00022679"/>
    </source>
</evidence>
<dbReference type="InterPro" id="IPR001795">
    <property type="entry name" value="RNA-dir_pol_luteovirus"/>
</dbReference>
<dbReference type="GO" id="GO:0000166">
    <property type="term" value="F:nucleotide binding"/>
    <property type="evidence" value="ECO:0007669"/>
    <property type="project" value="UniProtKB-KW"/>
</dbReference>
<accession>A0A1B4ZA57</accession>
<dbReference type="EC" id="2.7.7.48" evidence="7"/>
<keyword evidence="4 7" id="KW-0548">Nucleotidyltransferase</keyword>
<dbReference type="Proteomes" id="UP000202833">
    <property type="component" value="Segment"/>
</dbReference>
<name>A0A1B4ZA57_9VIRU</name>
<organism evidence="8">
    <name type="scientific">Fusarium poae victorivirus 1</name>
    <dbReference type="NCBI Taxonomy" id="1849535"/>
    <lineage>
        <taxon>Viruses</taxon>
        <taxon>Riboviria</taxon>
        <taxon>Orthornavirae</taxon>
        <taxon>Duplornaviricota</taxon>
        <taxon>Chrymotiviricetes</taxon>
        <taxon>Ghabrivirales</taxon>
        <taxon>Alphatotivirineae</taxon>
        <taxon>Pseudototiviridae</taxon>
        <taxon>Victorivirus</taxon>
        <taxon>Victorivirus nijyushi</taxon>
    </lineage>
</organism>
<keyword evidence="2 7" id="KW-0696">RNA-directed RNA polymerase</keyword>
<keyword evidence="5 7" id="KW-0547">Nucleotide-binding</keyword>
<sequence>MSPIDRGDGEAFLDGVLDSILKRFPGQLPDVAGLPFDEQISAAYSPSWGGVRPSGLLRAAFSYRHTTVPVQSIYDHSDLRRLLNSVVEFFPLSTDFSSFKILKHPKNSLKLFKPKRLPQALTKANLYLDEVLRDLCKNRPTLGEEASALLWSLRDRGITHDAATAIVLYGSALSQFYTDAFHWAATAVLYPKLAKAVSNFLKATGGNATSFGSLLVECEVLQGRGVGTIDLLAEAKLRCSPDYVRDHYAAAFDEEKLRRAVRRVYETEISHEDDSQRVEFPTLEEHWDSRWVWAVNGSQSSLLDGGRVKKLLEPLGLHKLHRRAWLECTPDDPRVGWDGTTYVSPSPKLENGKTRAIFACDTRHYLAFEHLLTPVEKRWRGSRVVLNPGKGGNIAMAQRVRHSRDRSGISLMLDYDDFNSQHTTSAMKIVIEELCSVVGYPADLTATLVSSFDKMRIHVAGKYVGVAAGTLMSGHRATTFINSVLNKAYLDVVLGEGWLDTRRSVHVGDDIYCGVKSYRDAAYVVHQITSSPLRMNPTKQSVGHVSTEFLRLATAGRDTYGYVARSIASLISGNWVSDRIMNSYEALTTMVASARTLANRARDVTLPLLLESAVKRVLSKDCIDDRVIRRLLLGEVAINNGPTFSSSGSYTRVTVRAEYTARDTVGRPKLPHQSTSRYLTTNTTDFECETLSQAGISPEQTMIESSYSKSLQFGDLYFDRLVAGDVESTPARGSVGVEWLVHTTPPKGVLSQYPLLVLVKSRLPEYVVRDAVRRAGGNPQCTDLELEAWGEYSHGCIVNDVLAYSDAAAFGKRTDCSVLTSTHRYYV</sequence>
<evidence type="ECO:0000256" key="2">
    <source>
        <dbReference type="ARBA" id="ARBA00022484"/>
    </source>
</evidence>
<evidence type="ECO:0000313" key="9">
    <source>
        <dbReference type="Proteomes" id="UP000202833"/>
    </source>
</evidence>
<dbReference type="RefSeq" id="YP_009272905.1">
    <property type="nucleotide sequence ID" value="NC_030867.1"/>
</dbReference>
<proteinExistence type="inferred from homology"/>
<keyword evidence="3 7" id="KW-0808">Transferase</keyword>
<evidence type="ECO:0000256" key="7">
    <source>
        <dbReference type="RuleBase" id="RU364050"/>
    </source>
</evidence>
<dbReference type="KEGG" id="vg:28715643"/>
<evidence type="ECO:0000256" key="5">
    <source>
        <dbReference type="ARBA" id="ARBA00022741"/>
    </source>
</evidence>
<evidence type="ECO:0000313" key="8">
    <source>
        <dbReference type="EMBL" id="BAV56302.1"/>
    </source>
</evidence>
<evidence type="ECO:0000256" key="6">
    <source>
        <dbReference type="ARBA" id="ARBA00048744"/>
    </source>
</evidence>
<dbReference type="Pfam" id="PF02123">
    <property type="entry name" value="RdRP_4"/>
    <property type="match status" value="1"/>
</dbReference>
<reference evidence="8" key="1">
    <citation type="journal article" date="2016" name="Virus Genes">
        <title>Multiple virus infection in a single strain of Fusarium poae shown by deep sequencing.</title>
        <authorList>
            <person name="Osaki H."/>
            <person name="Sasaki A."/>
            <person name="Nomiyama K."/>
            <person name="Tomioka K."/>
        </authorList>
    </citation>
    <scope>NUCLEOTIDE SEQUENCE [LARGE SCALE GENOMIC DNA]</scope>
</reference>
<dbReference type="GO" id="GO:0003723">
    <property type="term" value="F:RNA binding"/>
    <property type="evidence" value="ECO:0007669"/>
    <property type="project" value="InterPro"/>
</dbReference>
<protein>
    <recommendedName>
        <fullName evidence="7">RNA-directed RNA polymerase</fullName>
        <ecNumber evidence="7">2.7.7.48</ecNumber>
    </recommendedName>
</protein>
<dbReference type="SUPFAM" id="SSF56672">
    <property type="entry name" value="DNA/RNA polymerases"/>
    <property type="match status" value="1"/>
</dbReference>
<dbReference type="EMBL" id="LC150610">
    <property type="protein sequence ID" value="BAV56302.1"/>
    <property type="molecule type" value="Genomic_RNA"/>
</dbReference>
<dbReference type="GO" id="GO:0006351">
    <property type="term" value="P:DNA-templated transcription"/>
    <property type="evidence" value="ECO:0007669"/>
    <property type="project" value="InterPro"/>
</dbReference>
<keyword evidence="9" id="KW-1185">Reference proteome</keyword>
<dbReference type="GO" id="GO:0003968">
    <property type="term" value="F:RNA-directed RNA polymerase activity"/>
    <property type="evidence" value="ECO:0007669"/>
    <property type="project" value="UniProtKB-KW"/>
</dbReference>
<dbReference type="InterPro" id="IPR043502">
    <property type="entry name" value="DNA/RNA_pol_sf"/>
</dbReference>
<evidence type="ECO:0000256" key="4">
    <source>
        <dbReference type="ARBA" id="ARBA00022695"/>
    </source>
</evidence>
<comment type="similarity">
    <text evidence="1">Belongs to the totiviridae RNA-directed RNA polymerase family.</text>
</comment>
<keyword evidence="7" id="KW-0693">Viral RNA replication</keyword>